<dbReference type="EMBL" id="CP060811">
    <property type="protein sequence ID" value="QQN89140.1"/>
    <property type="molecule type" value="Genomic_DNA"/>
</dbReference>
<accession>A0A7T8ASJ0</accession>
<keyword evidence="2 4" id="KW-0472">Membrane</keyword>
<evidence type="ECO:0000256" key="5">
    <source>
        <dbReference type="SAM" id="Phobius"/>
    </source>
</evidence>
<name>A0A7T8ASJ0_9GAMM</name>
<dbReference type="PANTHER" id="PTHR30329:SF21">
    <property type="entry name" value="LIPOPROTEIN YIAD-RELATED"/>
    <property type="match status" value="1"/>
</dbReference>
<feature type="transmembrane region" description="Helical" evidence="5">
    <location>
        <begin position="178"/>
        <end position="197"/>
    </location>
</feature>
<dbReference type="Gene3D" id="3.30.1330.60">
    <property type="entry name" value="OmpA-like domain"/>
    <property type="match status" value="1"/>
</dbReference>
<dbReference type="InterPro" id="IPR006664">
    <property type="entry name" value="OMP_bac"/>
</dbReference>
<comment type="subcellular location">
    <subcellularLocation>
        <location evidence="1">Cell outer membrane</location>
    </subcellularLocation>
</comment>
<evidence type="ECO:0000256" key="2">
    <source>
        <dbReference type="ARBA" id="ARBA00023136"/>
    </source>
</evidence>
<reference evidence="7 8" key="1">
    <citation type="submission" date="2020-08" db="EMBL/GenBank/DDBJ databases">
        <title>Emergence of ISAba1-mediated novel tet(X) in Acinetobacter variabilis from a chicken farm.</title>
        <authorList>
            <person name="Peng K."/>
            <person name="Li R."/>
        </authorList>
    </citation>
    <scope>NUCLEOTIDE SEQUENCE [LARGE SCALE GENOMIC DNA]</scope>
    <source>
        <strain evidence="7 8">XM9F202-2</strain>
    </source>
</reference>
<dbReference type="InterPro" id="IPR036737">
    <property type="entry name" value="OmpA-like_sf"/>
</dbReference>
<protein>
    <submittedName>
        <fullName evidence="7">OmpA family protein</fullName>
    </submittedName>
</protein>
<dbReference type="InterPro" id="IPR006665">
    <property type="entry name" value="OmpA-like"/>
</dbReference>
<dbReference type="InterPro" id="IPR050330">
    <property type="entry name" value="Bact_OuterMem_StrucFunc"/>
</dbReference>
<evidence type="ECO:0000256" key="1">
    <source>
        <dbReference type="ARBA" id="ARBA00004442"/>
    </source>
</evidence>
<dbReference type="GO" id="GO:0009279">
    <property type="term" value="C:cell outer membrane"/>
    <property type="evidence" value="ECO:0007669"/>
    <property type="project" value="UniProtKB-SubCell"/>
</dbReference>
<feature type="domain" description="OmpA-like" evidence="6">
    <location>
        <begin position="366"/>
        <end position="483"/>
    </location>
</feature>
<keyword evidence="5" id="KW-0812">Transmembrane</keyword>
<dbReference type="SUPFAM" id="SSF103088">
    <property type="entry name" value="OmpA-like"/>
    <property type="match status" value="1"/>
</dbReference>
<dbReference type="CDD" id="cd07185">
    <property type="entry name" value="OmpA_C-like"/>
    <property type="match status" value="1"/>
</dbReference>
<evidence type="ECO:0000313" key="8">
    <source>
        <dbReference type="Proteomes" id="UP000596079"/>
    </source>
</evidence>
<proteinExistence type="predicted"/>
<organism evidence="7 8">
    <name type="scientific">Acinetobacter variabilis</name>
    <dbReference type="NCBI Taxonomy" id="70346"/>
    <lineage>
        <taxon>Bacteria</taxon>
        <taxon>Pseudomonadati</taxon>
        <taxon>Pseudomonadota</taxon>
        <taxon>Gammaproteobacteria</taxon>
        <taxon>Moraxellales</taxon>
        <taxon>Moraxellaceae</taxon>
        <taxon>Acinetobacter</taxon>
    </lineage>
</organism>
<dbReference type="PRINTS" id="PR01021">
    <property type="entry name" value="OMPADOMAIN"/>
</dbReference>
<dbReference type="Proteomes" id="UP000596079">
    <property type="component" value="Chromosome"/>
</dbReference>
<keyword evidence="5" id="KW-1133">Transmembrane helix</keyword>
<keyword evidence="3" id="KW-0998">Cell outer membrane</keyword>
<evidence type="ECO:0000256" key="3">
    <source>
        <dbReference type="ARBA" id="ARBA00023237"/>
    </source>
</evidence>
<dbReference type="PROSITE" id="PS51123">
    <property type="entry name" value="OMPA_2"/>
    <property type="match status" value="1"/>
</dbReference>
<sequence length="501" mass="54556">MVILMNTDLIERLKSDVTAIVLQGETEHLFAKDQALAQFYPVLLSILRARPAWIESLGQQLNPKIDELFNNNPTLKQQFLAQLDSTAPQDEIEQTLNRAIVPTMNFLQAEAGAPTAEAVGHLLDTHADSIQRALPVWAGPILASLGVSPLAGQNLNRAPGLASEPEAEPVLTEEKKAVVFWPFILLVIIAAIILFFFRGCLRDDDPDELRNAQAVSEAAATNPAILKISTGSQGEIVNCQVQMNDPKYMQILQNEIKQIFNYSIGCGAVANENYHSEFIDQDTIPSVLKLLQGMSNVTLTWAGNQVSVQAANSADAQRLAGQIRGLAKNVEVVTQKPVDMDEAINTANTEAKKALDELQMENIEALDVATALNLQLIHFATGSTEIPEVNKSLLDQTAALLQYAKDVRLTVIGHTDTEGSSTQNQELSLKRAQAIVNYLVQKGVNPAQLQPVGMAANQPAQPNATSNGQYQNRRVTFEVMSTEDGRVHTVDNEGVVEKKAS</sequence>
<gene>
    <name evidence="7" type="ORF">IAQ69_05630</name>
</gene>
<dbReference type="AlphaFoldDB" id="A0A7T8ASJ0"/>
<dbReference type="PANTHER" id="PTHR30329">
    <property type="entry name" value="STATOR ELEMENT OF FLAGELLAR MOTOR COMPLEX"/>
    <property type="match status" value="1"/>
</dbReference>
<dbReference type="Pfam" id="PF00691">
    <property type="entry name" value="OmpA"/>
    <property type="match status" value="1"/>
</dbReference>
<evidence type="ECO:0000256" key="4">
    <source>
        <dbReference type="PROSITE-ProRule" id="PRU00473"/>
    </source>
</evidence>
<evidence type="ECO:0000313" key="7">
    <source>
        <dbReference type="EMBL" id="QQN89140.1"/>
    </source>
</evidence>
<evidence type="ECO:0000259" key="6">
    <source>
        <dbReference type="PROSITE" id="PS51123"/>
    </source>
</evidence>